<name>A0AAD9GBC4_BABDI</name>
<dbReference type="Proteomes" id="UP001195914">
    <property type="component" value="Unassembled WGS sequence"/>
</dbReference>
<comment type="caution">
    <text evidence="1">The sequence shown here is derived from an EMBL/GenBank/DDBJ whole genome shotgun (WGS) entry which is preliminary data.</text>
</comment>
<reference evidence="1" key="2">
    <citation type="submission" date="2021-05" db="EMBL/GenBank/DDBJ databases">
        <authorList>
            <person name="Pain A."/>
        </authorList>
    </citation>
    <scope>NUCLEOTIDE SEQUENCE</scope>
    <source>
        <strain evidence="1">1802A</strain>
    </source>
</reference>
<proteinExistence type="predicted"/>
<evidence type="ECO:0000313" key="1">
    <source>
        <dbReference type="EMBL" id="KAK1935321.1"/>
    </source>
</evidence>
<dbReference type="AlphaFoldDB" id="A0AAD9GBC4"/>
<sequence length="1179" mass="128798">MARMVCYMYYTDVFVGTNNIVNLNKALNVELEGSYFNSNDLTQLVQGLCLFMGYPSCLCSLKVNVNESLKDISKKLKKDFEAVQSCASITTLNLNCSNCNSNDILCKCCVISCIKELPTQSKSQCDCVKNASQKCLCQGTKGKCCKDFLSGLEACLSLLNLQTDLAGCTCNDPKTCCENGTCIKSCPVCDPKISTITGLGLSRPNPVRLAKRLSGMLCGTRDQTGQKCNCDCGSGTQNTSCCCFCHKGCKTGQILSDLCSNACTPGCSCASKPGECGLKDFCKSINTIRVLVGSGEMTCCSKGADCHCVSDSGLQACSGSALNCCVVTVQGKSGKDHFQHSVKCMILRVVKFFKDFPLDASSPSKCLKLCCELICVGKYCEFLKMFYNKGNKDSCETCKSGGSSGKCPGSTLQSPSTSCCGGKFESCSNTQCCLGCQDCDAIKFRKALETLKLSSPCGQDLYRTLKDFLDYCLNVAEPFIKSVKDKINAAKKKCVSGCSSSGTPCSCSNCLGCQDIRDNHKDIMSVLTRKFSSSYDSSNAKWDSLCSSSSPCCGSSSSNSSSCSCSCSSNPSSCDPKDCCEKCPKRLCARIFLGMLPCLYYGLKIVFDRCKENSGFAGWHDITMDSKGNPSSDLAKFLYAWGYGLRPFISKKGTEFFSLLEKLFGSDKIFKSLYDFVSQNYFVPSVSPGSISPNSSPPTTVREMLLWLYGLRFQKSFPSLVSHCSSLCIPFGKSFHPDAFCYYIHTSCFLVPVSVISAIQRPHGSPSFFPPPSYWKDFCYPENPSKLFETFCEYVRKIFAALNFLSIQCKNGSHLAGWQFCYFGKTCALKFQSSLSSPPSSVPSSGCSSCSGHETYLCSTKSGNPVHDHCRDGQTCRGFSGSCDSKAHSSGKTCSIPCPHHLVRFLIDGSENSKNLKNLESPFQPPEDFPKMGFKAESLISPGRNGLSLHDVLKVFCDDGFYPLTRLAEFILCVSQRPPESLFDLYAFFKKFVEALNSKSELSSRFVQWINDEPGWYPATMLKTALEQLYGSKTSHSSSSHTPANLFSLSGCHANIASKASCGPYLHPLTDKASGVFTKELCSMYLSWICYLAKDFKALLEEFHKEAQEKFSCCTSCTKIVECPCALPFLYSWGFQFNSPNSLNGNSKKCSEFLAQLKNVLEGSAPLSLLLSEIETFLW</sequence>
<evidence type="ECO:0000313" key="2">
    <source>
        <dbReference type="Proteomes" id="UP001195914"/>
    </source>
</evidence>
<protein>
    <submittedName>
        <fullName evidence="1">Variant erythrocyte surface antigen-1 family protein</fullName>
    </submittedName>
</protein>
<keyword evidence="2" id="KW-1185">Reference proteome</keyword>
<accession>A0AAD9GBC4</accession>
<organism evidence="1 2">
    <name type="scientific">Babesia divergens</name>
    <dbReference type="NCBI Taxonomy" id="32595"/>
    <lineage>
        <taxon>Eukaryota</taxon>
        <taxon>Sar</taxon>
        <taxon>Alveolata</taxon>
        <taxon>Apicomplexa</taxon>
        <taxon>Aconoidasida</taxon>
        <taxon>Piroplasmida</taxon>
        <taxon>Babesiidae</taxon>
        <taxon>Babesia</taxon>
    </lineage>
</organism>
<reference evidence="1" key="1">
    <citation type="journal article" date="2014" name="Nucleic Acids Res.">
        <title>The evolutionary dynamics of variant antigen genes in Babesia reveal a history of genomic innovation underlying host-parasite interaction.</title>
        <authorList>
            <person name="Jackson A.P."/>
            <person name="Otto T.D."/>
            <person name="Darby A."/>
            <person name="Ramaprasad A."/>
            <person name="Xia D."/>
            <person name="Echaide I.E."/>
            <person name="Farber M."/>
            <person name="Gahlot S."/>
            <person name="Gamble J."/>
            <person name="Gupta D."/>
            <person name="Gupta Y."/>
            <person name="Jackson L."/>
            <person name="Malandrin L."/>
            <person name="Malas T.B."/>
            <person name="Moussa E."/>
            <person name="Nair M."/>
            <person name="Reid A.J."/>
            <person name="Sanders M."/>
            <person name="Sharma J."/>
            <person name="Tracey A."/>
            <person name="Quail M.A."/>
            <person name="Weir W."/>
            <person name="Wastling J.M."/>
            <person name="Hall N."/>
            <person name="Willadsen P."/>
            <person name="Lingelbach K."/>
            <person name="Shiels B."/>
            <person name="Tait A."/>
            <person name="Berriman M."/>
            <person name="Allred D.R."/>
            <person name="Pain A."/>
        </authorList>
    </citation>
    <scope>NUCLEOTIDE SEQUENCE</scope>
    <source>
        <strain evidence="1">1802A</strain>
    </source>
</reference>
<dbReference type="EMBL" id="JAHBMH010000055">
    <property type="protein sequence ID" value="KAK1935321.1"/>
    <property type="molecule type" value="Genomic_DNA"/>
</dbReference>
<feature type="non-terminal residue" evidence="1">
    <location>
        <position position="1179"/>
    </location>
</feature>
<gene>
    <name evidence="1" type="ORF">X943_003856</name>
</gene>